<evidence type="ECO:0000256" key="1">
    <source>
        <dbReference type="SAM" id="Coils"/>
    </source>
</evidence>
<keyword evidence="1" id="KW-0175">Coiled coil</keyword>
<organism evidence="2 3">
    <name type="scientific">Arabis nemorensis</name>
    <dbReference type="NCBI Taxonomy" id="586526"/>
    <lineage>
        <taxon>Eukaryota</taxon>
        <taxon>Viridiplantae</taxon>
        <taxon>Streptophyta</taxon>
        <taxon>Embryophyta</taxon>
        <taxon>Tracheophyta</taxon>
        <taxon>Spermatophyta</taxon>
        <taxon>Magnoliopsida</taxon>
        <taxon>eudicotyledons</taxon>
        <taxon>Gunneridae</taxon>
        <taxon>Pentapetalae</taxon>
        <taxon>rosids</taxon>
        <taxon>malvids</taxon>
        <taxon>Brassicales</taxon>
        <taxon>Brassicaceae</taxon>
        <taxon>Arabideae</taxon>
        <taxon>Arabis</taxon>
    </lineage>
</organism>
<accession>A0A565BRS0</accession>
<evidence type="ECO:0000313" key="3">
    <source>
        <dbReference type="Proteomes" id="UP000489600"/>
    </source>
</evidence>
<reference evidence="2" key="1">
    <citation type="submission" date="2019-07" db="EMBL/GenBank/DDBJ databases">
        <authorList>
            <person name="Dittberner H."/>
        </authorList>
    </citation>
    <scope>NUCLEOTIDE SEQUENCE [LARGE SCALE GENOMIC DNA]</scope>
</reference>
<dbReference type="PANTHER" id="PTHR46236:SF7">
    <property type="entry name" value="PROTEIN RESTRICTED TEV MOVEMENT 3"/>
    <property type="match status" value="1"/>
</dbReference>
<proteinExistence type="predicted"/>
<feature type="coiled-coil region" evidence="1">
    <location>
        <begin position="58"/>
        <end position="92"/>
    </location>
</feature>
<dbReference type="AlphaFoldDB" id="A0A565BRS0"/>
<keyword evidence="3" id="KW-1185">Reference proteome</keyword>
<dbReference type="EMBL" id="CABITT030000005">
    <property type="protein sequence ID" value="VVB04060.1"/>
    <property type="molecule type" value="Genomic_DNA"/>
</dbReference>
<dbReference type="Proteomes" id="UP000489600">
    <property type="component" value="Unassembled WGS sequence"/>
</dbReference>
<sequence length="106" mass="12270">MSRVFKRHPEIASEFRRENPTLRTNYMSFLLGMIETMCQSPQELSKDDMSSAYAAEKGKVSETRLQKMKDELKDLKMKCSNIEALVEKEKAKALDAKLRFSFDDVV</sequence>
<dbReference type="InterPro" id="IPR050804">
    <property type="entry name" value="MCC"/>
</dbReference>
<evidence type="ECO:0000313" key="2">
    <source>
        <dbReference type="EMBL" id="VVB04060.1"/>
    </source>
</evidence>
<comment type="caution">
    <text evidence="2">The sequence shown here is derived from an EMBL/GenBank/DDBJ whole genome shotgun (WGS) entry which is preliminary data.</text>
</comment>
<protein>
    <submittedName>
        <fullName evidence="2">Uncharacterized protein</fullName>
    </submittedName>
</protein>
<dbReference type="PANTHER" id="PTHR46236">
    <property type="entry name" value="TRAF-LIKE SUPERFAMILY PROTEIN"/>
    <property type="match status" value="1"/>
</dbReference>
<name>A0A565BRS0_9BRAS</name>
<gene>
    <name evidence="2" type="ORF">ANE_LOCUS14504</name>
</gene>